<dbReference type="PANTHER" id="PTHR30024">
    <property type="entry name" value="ALIPHATIC SULFONATES-BINDING PROTEIN-RELATED"/>
    <property type="match status" value="1"/>
</dbReference>
<keyword evidence="6" id="KW-0547">Nucleotide-binding</keyword>
<name>A0A1W1YJ46_9HYPH</name>
<accession>A0A1W1YJ46</accession>
<keyword evidence="2" id="KW-0813">Transport</keyword>
<reference evidence="6 7" key="1">
    <citation type="submission" date="2017-04" db="EMBL/GenBank/DDBJ databases">
        <authorList>
            <person name="Afonso C.L."/>
            <person name="Miller P.J."/>
            <person name="Scott M.A."/>
            <person name="Spackman E."/>
            <person name="Goraichik I."/>
            <person name="Dimitrov K.M."/>
            <person name="Suarez D.L."/>
            <person name="Swayne D.E."/>
        </authorList>
    </citation>
    <scope>NUCLEOTIDE SEQUENCE [LARGE SCALE GENOMIC DNA]</scope>
    <source>
        <strain evidence="6 7">CGMCC 1.10972</strain>
    </source>
</reference>
<protein>
    <submittedName>
        <fullName evidence="6">NitT/TauT family transport system ATP-binding protein</fullName>
    </submittedName>
</protein>
<dbReference type="STRING" id="937218.SAMN06297251_101364"/>
<organism evidence="6 7">
    <name type="scientific">Fulvimarina manganoxydans</name>
    <dbReference type="NCBI Taxonomy" id="937218"/>
    <lineage>
        <taxon>Bacteria</taxon>
        <taxon>Pseudomonadati</taxon>
        <taxon>Pseudomonadota</taxon>
        <taxon>Alphaproteobacteria</taxon>
        <taxon>Hyphomicrobiales</taxon>
        <taxon>Aurantimonadaceae</taxon>
        <taxon>Fulvimarina</taxon>
    </lineage>
</organism>
<dbReference type="GO" id="GO:0005524">
    <property type="term" value="F:ATP binding"/>
    <property type="evidence" value="ECO:0007669"/>
    <property type="project" value="UniProtKB-KW"/>
</dbReference>
<sequence length="377" mass="40927">MPGLDDVHAGYLPLLDGAVLVTAARLGFAEDHGIRLHLHREMSWATIRDRMGVGHFDCAHMLAPMAIAANLGIAPLSAPVVAPMVLALGGNAVTVSPLLAELMAETGWRDDGPAAAGMALAKALVRLERSASRRGRFAVVHAHSCHNYDLRYWLAACGIEPDREVDITVVPPPLMPDAIASGQIDGFCVGEPWSTIAVRRGAGRIVTTKAEIWRRSPEKVLGVSARFAAERPEVLDRLIRALHDAAVWCDASEHHAELADLLADAGHIGVAPRDLVPALTGLLEVAPGEAQSIEDFMIFAADDANRPRLSDGFWMLSQMVRWRQVTESDAARHAVRTVFRPDLYDKALSLEPSDSAIKEATLNDQNHWPEGLFDRSK</sequence>
<dbReference type="AlphaFoldDB" id="A0A1W1YJ46"/>
<evidence type="ECO:0000256" key="3">
    <source>
        <dbReference type="ARBA" id="ARBA00022475"/>
    </source>
</evidence>
<dbReference type="Gene3D" id="3.40.190.10">
    <property type="entry name" value="Periplasmic binding protein-like II"/>
    <property type="match status" value="2"/>
</dbReference>
<keyword evidence="6" id="KW-0067">ATP-binding</keyword>
<keyword evidence="5" id="KW-0472">Membrane</keyword>
<dbReference type="PANTHER" id="PTHR30024:SF43">
    <property type="entry name" value="BLL4572 PROTEIN"/>
    <property type="match status" value="1"/>
</dbReference>
<keyword evidence="4" id="KW-0997">Cell inner membrane</keyword>
<evidence type="ECO:0000256" key="1">
    <source>
        <dbReference type="ARBA" id="ARBA00004308"/>
    </source>
</evidence>
<dbReference type="RefSeq" id="WP_084408239.1">
    <property type="nucleotide sequence ID" value="NZ_FWXR01000001.1"/>
</dbReference>
<gene>
    <name evidence="6" type="ORF">SAMN06297251_101364</name>
</gene>
<evidence type="ECO:0000313" key="7">
    <source>
        <dbReference type="Proteomes" id="UP000192656"/>
    </source>
</evidence>
<dbReference type="CDD" id="cd13553">
    <property type="entry name" value="PBP2_NrtA_CpmA_like"/>
    <property type="match status" value="1"/>
</dbReference>
<dbReference type="SUPFAM" id="SSF53850">
    <property type="entry name" value="Periplasmic binding protein-like II"/>
    <property type="match status" value="1"/>
</dbReference>
<evidence type="ECO:0000313" key="6">
    <source>
        <dbReference type="EMBL" id="SMC36189.1"/>
    </source>
</evidence>
<dbReference type="EMBL" id="FWXR01000001">
    <property type="protein sequence ID" value="SMC36189.1"/>
    <property type="molecule type" value="Genomic_DNA"/>
</dbReference>
<proteinExistence type="predicted"/>
<keyword evidence="7" id="KW-1185">Reference proteome</keyword>
<dbReference type="Pfam" id="PF13379">
    <property type="entry name" value="NMT1_2"/>
    <property type="match status" value="1"/>
</dbReference>
<dbReference type="Proteomes" id="UP000192656">
    <property type="component" value="Unassembled WGS sequence"/>
</dbReference>
<dbReference type="GO" id="GO:0012505">
    <property type="term" value="C:endomembrane system"/>
    <property type="evidence" value="ECO:0007669"/>
    <property type="project" value="UniProtKB-SubCell"/>
</dbReference>
<evidence type="ECO:0000256" key="5">
    <source>
        <dbReference type="ARBA" id="ARBA00023136"/>
    </source>
</evidence>
<evidence type="ECO:0000256" key="2">
    <source>
        <dbReference type="ARBA" id="ARBA00022448"/>
    </source>
</evidence>
<evidence type="ECO:0000256" key="4">
    <source>
        <dbReference type="ARBA" id="ARBA00022519"/>
    </source>
</evidence>
<comment type="subcellular location">
    <subcellularLocation>
        <location evidence="1">Endomembrane system</location>
    </subcellularLocation>
</comment>
<keyword evidence="3" id="KW-1003">Cell membrane</keyword>
<dbReference type="InterPro" id="IPR044527">
    <property type="entry name" value="NrtA/CpmA_ABC-bd_dom"/>
</dbReference>
<dbReference type="OrthoDB" id="570524at2"/>